<gene>
    <name evidence="1" type="ORF">UFOPK2143_01207</name>
</gene>
<dbReference type="AlphaFoldDB" id="A0A6J6KPF8"/>
<name>A0A6J6KPF8_9ZZZZ</name>
<sequence>MHNSIGVGGDVGKFKTNLRVRRRGVCHRTNTHGAFKRSELLHGVLGRADDDCSCAIGGCTNVEKTQRIRNDRRSGEIVKRELFAETRIGVGNASLGVLDLHHGEVFDGVAEHVDATASVQRKERGVGCAEEVETLPIGIFLALATNWSKETLRRGVSTDDHCDIGKAGKDLRAC</sequence>
<protein>
    <submittedName>
        <fullName evidence="1">Unannotated protein</fullName>
    </submittedName>
</protein>
<dbReference type="EMBL" id="CAEZVV010000083">
    <property type="protein sequence ID" value="CAB4649809.1"/>
    <property type="molecule type" value="Genomic_DNA"/>
</dbReference>
<reference evidence="1" key="1">
    <citation type="submission" date="2020-05" db="EMBL/GenBank/DDBJ databases">
        <authorList>
            <person name="Chiriac C."/>
            <person name="Salcher M."/>
            <person name="Ghai R."/>
            <person name="Kavagutti S V."/>
        </authorList>
    </citation>
    <scope>NUCLEOTIDE SEQUENCE</scope>
</reference>
<accession>A0A6J6KPF8</accession>
<organism evidence="1">
    <name type="scientific">freshwater metagenome</name>
    <dbReference type="NCBI Taxonomy" id="449393"/>
    <lineage>
        <taxon>unclassified sequences</taxon>
        <taxon>metagenomes</taxon>
        <taxon>ecological metagenomes</taxon>
    </lineage>
</organism>
<proteinExistence type="predicted"/>
<evidence type="ECO:0000313" key="1">
    <source>
        <dbReference type="EMBL" id="CAB4649809.1"/>
    </source>
</evidence>